<proteinExistence type="inferred from homology"/>
<evidence type="ECO:0000313" key="6">
    <source>
        <dbReference type="EMBL" id="CAB4684220.1"/>
    </source>
</evidence>
<feature type="transmembrane region" description="Helical" evidence="5">
    <location>
        <begin position="79"/>
        <end position="102"/>
    </location>
</feature>
<dbReference type="PANTHER" id="PTHR30371">
    <property type="entry name" value="SEC-INDEPENDENT PROTEIN TRANSLOCASE PROTEIN TATC"/>
    <property type="match status" value="1"/>
</dbReference>
<comment type="subcellular location">
    <subcellularLocation>
        <location evidence="1">Membrane</location>
        <topology evidence="1">Multi-pass membrane protein</topology>
    </subcellularLocation>
</comment>
<dbReference type="Pfam" id="PF00902">
    <property type="entry name" value="TatC"/>
    <property type="match status" value="1"/>
</dbReference>
<keyword evidence="4 5" id="KW-0472">Membrane</keyword>
<evidence type="ECO:0000256" key="5">
    <source>
        <dbReference type="SAM" id="Phobius"/>
    </source>
</evidence>
<keyword evidence="3 5" id="KW-1133">Transmembrane helix</keyword>
<sequence>MPPRPRLPRRLDHGEEATLVEHLDELRQRLFVVIAVLAVGIILGFTIHKHLIHWLVITLPDHHQKITTLNVGEPFMTSLWISIYFGFLLALPFIIWQAWAFFIPAFDPRHAVLLRVFGVVAGLLMAAGVTFGYFVALPAAEHFLTNYDNDIYDIQIQAKPFLTFCIHVLFAMAIVFELPLFVVGLTRMGVMTTEKLRKNRRIGYFIVACVGVALPGVDPVTTIVETVPLAILFEASIWVSRWLDRRSAAESAGTTT</sequence>
<dbReference type="NCBIfam" id="TIGR00945">
    <property type="entry name" value="tatC"/>
    <property type="match status" value="1"/>
</dbReference>
<dbReference type="GO" id="GO:0043953">
    <property type="term" value="P:protein transport by the Tat complex"/>
    <property type="evidence" value="ECO:0007669"/>
    <property type="project" value="TreeGrafter"/>
</dbReference>
<reference evidence="6" key="1">
    <citation type="submission" date="2020-05" db="EMBL/GenBank/DDBJ databases">
        <authorList>
            <person name="Chiriac C."/>
            <person name="Salcher M."/>
            <person name="Ghai R."/>
            <person name="Kavagutti S V."/>
        </authorList>
    </citation>
    <scope>NUCLEOTIDE SEQUENCE</scope>
</reference>
<dbReference type="PRINTS" id="PR01840">
    <property type="entry name" value="TATCFAMILY"/>
</dbReference>
<name>A0A6J6NCA1_9ZZZZ</name>
<dbReference type="EMBL" id="CAEZXP010000001">
    <property type="protein sequence ID" value="CAB4684220.1"/>
    <property type="molecule type" value="Genomic_DNA"/>
</dbReference>
<evidence type="ECO:0000256" key="3">
    <source>
        <dbReference type="ARBA" id="ARBA00022989"/>
    </source>
</evidence>
<gene>
    <name evidence="6" type="ORF">UFOPK2399_00165</name>
</gene>
<feature type="transmembrane region" description="Helical" evidence="5">
    <location>
        <begin position="114"/>
        <end position="140"/>
    </location>
</feature>
<accession>A0A6J6NCA1</accession>
<evidence type="ECO:0000256" key="4">
    <source>
        <dbReference type="ARBA" id="ARBA00023136"/>
    </source>
</evidence>
<dbReference type="HAMAP" id="MF_00902">
    <property type="entry name" value="TatC"/>
    <property type="match status" value="1"/>
</dbReference>
<protein>
    <submittedName>
        <fullName evidence="6">Unannotated protein</fullName>
    </submittedName>
</protein>
<dbReference type="GO" id="GO:0009977">
    <property type="term" value="F:proton motive force dependent protein transmembrane transporter activity"/>
    <property type="evidence" value="ECO:0007669"/>
    <property type="project" value="TreeGrafter"/>
</dbReference>
<dbReference type="GO" id="GO:0065002">
    <property type="term" value="P:intracellular protein transmembrane transport"/>
    <property type="evidence" value="ECO:0007669"/>
    <property type="project" value="TreeGrafter"/>
</dbReference>
<keyword evidence="2 5" id="KW-0812">Transmembrane</keyword>
<dbReference type="PANTHER" id="PTHR30371:SF0">
    <property type="entry name" value="SEC-INDEPENDENT PROTEIN TRANSLOCASE PROTEIN TATC, CHLOROPLASTIC-RELATED"/>
    <property type="match status" value="1"/>
</dbReference>
<evidence type="ECO:0000256" key="2">
    <source>
        <dbReference type="ARBA" id="ARBA00022692"/>
    </source>
</evidence>
<feature type="transmembrane region" description="Helical" evidence="5">
    <location>
        <begin position="202"/>
        <end position="217"/>
    </location>
</feature>
<dbReference type="InterPro" id="IPR002033">
    <property type="entry name" value="TatC"/>
</dbReference>
<feature type="transmembrane region" description="Helical" evidence="5">
    <location>
        <begin position="160"/>
        <end position="182"/>
    </location>
</feature>
<organism evidence="6">
    <name type="scientific">freshwater metagenome</name>
    <dbReference type="NCBI Taxonomy" id="449393"/>
    <lineage>
        <taxon>unclassified sequences</taxon>
        <taxon>metagenomes</taxon>
        <taxon>ecological metagenomes</taxon>
    </lineage>
</organism>
<feature type="transmembrane region" description="Helical" evidence="5">
    <location>
        <begin position="30"/>
        <end position="48"/>
    </location>
</feature>
<dbReference type="AlphaFoldDB" id="A0A6J6NCA1"/>
<dbReference type="GO" id="GO:0033281">
    <property type="term" value="C:TAT protein transport complex"/>
    <property type="evidence" value="ECO:0007669"/>
    <property type="project" value="TreeGrafter"/>
</dbReference>
<evidence type="ECO:0000256" key="1">
    <source>
        <dbReference type="ARBA" id="ARBA00004141"/>
    </source>
</evidence>